<feature type="domain" description="DUF3048" evidence="1">
    <location>
        <begin position="53"/>
        <end position="191"/>
    </location>
</feature>
<dbReference type="KEGG" id="pdec:H1Q58_04690"/>
<accession>A0A7D7RB60</accession>
<proteinExistence type="predicted"/>
<dbReference type="RefSeq" id="WP_182092933.1">
    <property type="nucleotide sequence ID" value="NZ_CP059540.1"/>
</dbReference>
<feature type="domain" description="DUF3048" evidence="2">
    <location>
        <begin position="230"/>
        <end position="331"/>
    </location>
</feature>
<organism evidence="3 4">
    <name type="scientific">Planococcus maritimus</name>
    <dbReference type="NCBI Taxonomy" id="192421"/>
    <lineage>
        <taxon>Bacteria</taxon>
        <taxon>Bacillati</taxon>
        <taxon>Bacillota</taxon>
        <taxon>Bacilli</taxon>
        <taxon>Bacillales</taxon>
        <taxon>Caryophanaceae</taxon>
        <taxon>Planococcus</taxon>
    </lineage>
</organism>
<dbReference type="Pfam" id="PF17479">
    <property type="entry name" value="DUF3048_C"/>
    <property type="match status" value="1"/>
</dbReference>
<dbReference type="Gene3D" id="3.50.90.10">
    <property type="entry name" value="YerB-like"/>
    <property type="match status" value="1"/>
</dbReference>
<evidence type="ECO:0000259" key="1">
    <source>
        <dbReference type="Pfam" id="PF11258"/>
    </source>
</evidence>
<evidence type="ECO:0000313" key="4">
    <source>
        <dbReference type="Proteomes" id="UP000514716"/>
    </source>
</evidence>
<name>A0A7D7RB60_PLAMR</name>
<dbReference type="SUPFAM" id="SSF159774">
    <property type="entry name" value="YerB-like"/>
    <property type="match status" value="1"/>
</dbReference>
<gene>
    <name evidence="3" type="ORF">H1Q58_04690</name>
</gene>
<protein>
    <submittedName>
        <fullName evidence="3">DUF3048 domain-containing protein</fullName>
    </submittedName>
</protein>
<evidence type="ECO:0000259" key="2">
    <source>
        <dbReference type="Pfam" id="PF17479"/>
    </source>
</evidence>
<dbReference type="EMBL" id="CP059540">
    <property type="protein sequence ID" value="QMT18318.1"/>
    <property type="molecule type" value="Genomic_DNA"/>
</dbReference>
<dbReference type="InterPro" id="IPR023158">
    <property type="entry name" value="YerB-like_sf"/>
</dbReference>
<keyword evidence="4" id="KW-1185">Reference proteome</keyword>
<dbReference type="InterPro" id="IPR021416">
    <property type="entry name" value="DUF3048_N"/>
</dbReference>
<sequence length="348" mass="38164">MKKWLVLLAVLLVAAVLGLWLIGRDNAEQPATPATPQTPDVLETPETLTTAPFTGMQEDGPYDRRAVMAVINNHPAARPQTGLVEADMVFEIIAEHNITRFLALYQSQFPVAIGPVRSARDYFVELATAYDAFFVAHGYSPEAQQFLESGVIDHVNGMQYDGTLFKRSVDRVAPHNSYISYDNVELAMQMTDASPNYRIKAPYAFSAAGSNDKLGEQAAFIEVTYGGDPLFASAYTYDAETQLYGRSSGGVDTVDKDTSQRIEVANVLVMEMAHETIDAKGRQEIDLVSGGQALLFREGSVQKINWRAEDGMLVPVGNDGPVELMQGKTWVHIIPELPGIDQAVQYSP</sequence>
<reference evidence="3 4" key="1">
    <citation type="submission" date="2020-07" db="EMBL/GenBank/DDBJ databases">
        <title>Screening of a cold-adapted Planococcus bacterium producing protease in traditional shrimp paste and protease identification by genome sequencing.</title>
        <authorList>
            <person name="Gao R."/>
            <person name="Leng W."/>
            <person name="Chu Q."/>
            <person name="Wu X."/>
            <person name="Liu H."/>
            <person name="Li X."/>
        </authorList>
    </citation>
    <scope>NUCLEOTIDE SEQUENCE [LARGE SCALE GENOMIC DNA]</scope>
    <source>
        <strain evidence="3 4">XJ11</strain>
    </source>
</reference>
<evidence type="ECO:0000313" key="3">
    <source>
        <dbReference type="EMBL" id="QMT18318.1"/>
    </source>
</evidence>
<dbReference type="InterPro" id="IPR035328">
    <property type="entry name" value="DUF3048_C"/>
</dbReference>
<dbReference type="Pfam" id="PF11258">
    <property type="entry name" value="DUF3048"/>
    <property type="match status" value="1"/>
</dbReference>
<dbReference type="AlphaFoldDB" id="A0A7D7RB60"/>
<dbReference type="Proteomes" id="UP000514716">
    <property type="component" value="Chromosome"/>
</dbReference>